<gene>
    <name evidence="1" type="ORF">DDE23_09745</name>
</gene>
<dbReference type="InterPro" id="IPR052896">
    <property type="entry name" value="GGT-like_enzyme"/>
</dbReference>
<dbReference type="OrthoDB" id="9781342at2"/>
<organism evidence="1 2">
    <name type="scientific">Pararhodobacter aggregans</name>
    <dbReference type="NCBI Taxonomy" id="404875"/>
    <lineage>
        <taxon>Bacteria</taxon>
        <taxon>Pseudomonadati</taxon>
        <taxon>Pseudomonadota</taxon>
        <taxon>Alphaproteobacteria</taxon>
        <taxon>Rhodobacterales</taxon>
        <taxon>Paracoccaceae</taxon>
        <taxon>Pararhodobacter</taxon>
    </lineage>
</organism>
<dbReference type="SUPFAM" id="SSF56235">
    <property type="entry name" value="N-terminal nucleophile aminohydrolases (Ntn hydrolases)"/>
    <property type="match status" value="1"/>
</dbReference>
<dbReference type="InterPro" id="IPR043137">
    <property type="entry name" value="GGT_ssub_C"/>
</dbReference>
<evidence type="ECO:0000313" key="2">
    <source>
        <dbReference type="Proteomes" id="UP000244810"/>
    </source>
</evidence>
<dbReference type="Pfam" id="PF01019">
    <property type="entry name" value="G_glu_transpept"/>
    <property type="match status" value="1"/>
</dbReference>
<dbReference type="PRINTS" id="PR01210">
    <property type="entry name" value="GGTRANSPTASE"/>
</dbReference>
<dbReference type="PANTHER" id="PTHR43881">
    <property type="entry name" value="GAMMA-GLUTAMYLTRANSPEPTIDASE (AFU_ORTHOLOGUE AFUA_4G13580)"/>
    <property type="match status" value="1"/>
</dbReference>
<dbReference type="InterPro" id="IPR043138">
    <property type="entry name" value="GGT_lsub"/>
</dbReference>
<proteinExistence type="predicted"/>
<sequence>MCATSHPAAARVALAMLGQGGNAVDAAVAGAVVLGFCEPAMCGLGGDVFALIHDAKTGESRGLNGTGRAPAALHAGDLRAQGLTAVSLDSVHAVTVPGAVDAFDRLIATEGRLDLATVLAPAIAVAERGVPTHRRTAIDGATFAGRLKGAGRQHFMREGRSLREGEIFAAPGQAEALRLIAREGARAFYEGPVMEDILATLRAEGGLHSAEDFARTAATPVTPIRRAYRGHDLVELPPNGQGATALLLAGLLERFDIASLNPRGAERVHLEAEATRLAYSARNRFIGDPGEGELNLDGMLSDAAIDEIAAHIDPKRAGKTLPPRFEALHKDTVYITVVDAEGLCVSLIYSLFWPYGSGFASERFGIPLHNRGAGFTLAEGHVNELIGGKRPLHTLLPGLLEVPGTYAMPFGVMGGAYQATGHAHFVSNLVDYGMDVQAAIDGPRSFLDITSGKLELESTFDEGVAARLVEMGHDVTRARVGMGGAQAIRRDAATGLLTGGSDPRKDGLALGI</sequence>
<dbReference type="Gene3D" id="3.60.20.40">
    <property type="match status" value="1"/>
</dbReference>
<evidence type="ECO:0000313" key="1">
    <source>
        <dbReference type="EMBL" id="PVE47866.1"/>
    </source>
</evidence>
<protein>
    <submittedName>
        <fullName evidence="1">Gamma-glutamyltransferase</fullName>
    </submittedName>
</protein>
<reference evidence="1 2" key="1">
    <citation type="journal article" date="2011" name="Syst. Appl. Microbiol.">
        <title>Defluviimonas denitrificans gen. nov., sp. nov., and Pararhodobacter aggregans gen. nov., sp. nov., non-phototrophic Rhodobacteraceae from the biofilter of a marine aquaculture.</title>
        <authorList>
            <person name="Foesel B.U."/>
            <person name="Drake H.L."/>
            <person name="Schramm A."/>
        </authorList>
    </citation>
    <scope>NUCLEOTIDE SEQUENCE [LARGE SCALE GENOMIC DNA]</scope>
    <source>
        <strain evidence="1 2">D1-19</strain>
    </source>
</reference>
<dbReference type="InterPro" id="IPR029055">
    <property type="entry name" value="Ntn_hydrolases_N"/>
</dbReference>
<name>A0A2T7UTD2_9RHOB</name>
<dbReference type="GO" id="GO:0016740">
    <property type="term" value="F:transferase activity"/>
    <property type="evidence" value="ECO:0007669"/>
    <property type="project" value="UniProtKB-KW"/>
</dbReference>
<dbReference type="Proteomes" id="UP000244810">
    <property type="component" value="Unassembled WGS sequence"/>
</dbReference>
<dbReference type="EMBL" id="QDDR01000004">
    <property type="protein sequence ID" value="PVE47866.1"/>
    <property type="molecule type" value="Genomic_DNA"/>
</dbReference>
<dbReference type="RefSeq" id="WP_107751240.1">
    <property type="nucleotide sequence ID" value="NZ_QBKF01000003.1"/>
</dbReference>
<accession>A0A2T7UTD2</accession>
<keyword evidence="1" id="KW-0808">Transferase</keyword>
<dbReference type="Gene3D" id="1.10.246.130">
    <property type="match status" value="1"/>
</dbReference>
<comment type="caution">
    <text evidence="1">The sequence shown here is derived from an EMBL/GenBank/DDBJ whole genome shotgun (WGS) entry which is preliminary data.</text>
</comment>
<dbReference type="AlphaFoldDB" id="A0A2T7UTD2"/>
<dbReference type="PANTHER" id="PTHR43881:SF1">
    <property type="entry name" value="GAMMA-GLUTAMYLTRANSPEPTIDASE (AFU_ORTHOLOGUE AFUA_4G13580)"/>
    <property type="match status" value="1"/>
</dbReference>
<keyword evidence="2" id="KW-1185">Reference proteome</keyword>